<keyword evidence="1" id="KW-0677">Repeat</keyword>
<dbReference type="InterPro" id="IPR000742">
    <property type="entry name" value="EGF"/>
</dbReference>
<dbReference type="CDD" id="cd00041">
    <property type="entry name" value="CUB"/>
    <property type="match status" value="1"/>
</dbReference>
<reference evidence="5" key="1">
    <citation type="journal article" date="2018" name="Nat. Microbiol.">
        <title>Leveraging single-cell genomics to expand the fungal tree of life.</title>
        <authorList>
            <person name="Ahrendt S.R."/>
            <person name="Quandt C.A."/>
            <person name="Ciobanu D."/>
            <person name="Clum A."/>
            <person name="Salamov A."/>
            <person name="Andreopoulos B."/>
            <person name="Cheng J.F."/>
            <person name="Woyke T."/>
            <person name="Pelin A."/>
            <person name="Henrissat B."/>
            <person name="Reynolds N.K."/>
            <person name="Benny G.L."/>
            <person name="Smith M.E."/>
            <person name="James T.Y."/>
            <person name="Grigoriev I.V."/>
        </authorList>
    </citation>
    <scope>NUCLEOTIDE SEQUENCE [LARGE SCALE GENOMIC DNA]</scope>
</reference>
<dbReference type="PROSITE" id="PS00022">
    <property type="entry name" value="EGF_1"/>
    <property type="match status" value="1"/>
</dbReference>
<proteinExistence type="predicted"/>
<dbReference type="InterPro" id="IPR035914">
    <property type="entry name" value="Sperma_CUB_dom_sf"/>
</dbReference>
<dbReference type="PROSITE" id="PS01180">
    <property type="entry name" value="CUB"/>
    <property type="match status" value="1"/>
</dbReference>
<accession>A0A4P9WP12</accession>
<gene>
    <name evidence="4" type="ORF">BDK51DRAFT_27603</name>
</gene>
<dbReference type="EMBL" id="KZ994098">
    <property type="protein sequence ID" value="RKO93843.1"/>
    <property type="molecule type" value="Genomic_DNA"/>
</dbReference>
<evidence type="ECO:0000313" key="4">
    <source>
        <dbReference type="EMBL" id="RKO93843.1"/>
    </source>
</evidence>
<organism evidence="4 5">
    <name type="scientific">Blyttiomyces helicus</name>
    <dbReference type="NCBI Taxonomy" id="388810"/>
    <lineage>
        <taxon>Eukaryota</taxon>
        <taxon>Fungi</taxon>
        <taxon>Fungi incertae sedis</taxon>
        <taxon>Chytridiomycota</taxon>
        <taxon>Chytridiomycota incertae sedis</taxon>
        <taxon>Chytridiomycetes</taxon>
        <taxon>Chytridiomycetes incertae sedis</taxon>
        <taxon>Blyttiomyces</taxon>
    </lineage>
</organism>
<dbReference type="SUPFAM" id="SSF49854">
    <property type="entry name" value="Spermadhesin, CUB domain"/>
    <property type="match status" value="1"/>
</dbReference>
<keyword evidence="2" id="KW-1015">Disulfide bond</keyword>
<name>A0A4P9WP12_9FUNG</name>
<dbReference type="Pfam" id="PF00431">
    <property type="entry name" value="CUB"/>
    <property type="match status" value="1"/>
</dbReference>
<sequence length="224" mass="24192">MASASFYPPQGQSCYGNYAIQSVASGVIASNYAGNYTSNMFCQWIVKAPIGSVVRRQTSSSYLHPNPSYPRRPHQIRLSDVANLCGLRGATFDDTIISSSNSLAVVFQSDEEVNYAGFVAKFTVLEQNSICASDADCANGGTCRSGTCVCAGTYSGALCIEETTGFPAFTPRQYHSTAWDPVSDTMYLTFGTGFTASYFSDMLTFAFGGSEAAIIDRIRWSRMV</sequence>
<dbReference type="Proteomes" id="UP000269721">
    <property type="component" value="Unassembled WGS sequence"/>
</dbReference>
<evidence type="ECO:0000259" key="3">
    <source>
        <dbReference type="PROSITE" id="PS01180"/>
    </source>
</evidence>
<dbReference type="Gene3D" id="2.60.120.290">
    <property type="entry name" value="Spermadhesin, CUB domain"/>
    <property type="match status" value="1"/>
</dbReference>
<keyword evidence="5" id="KW-1185">Reference proteome</keyword>
<evidence type="ECO:0000313" key="5">
    <source>
        <dbReference type="Proteomes" id="UP000269721"/>
    </source>
</evidence>
<dbReference type="AlphaFoldDB" id="A0A4P9WP12"/>
<protein>
    <recommendedName>
        <fullName evidence="3">CUB domain-containing protein</fullName>
    </recommendedName>
</protein>
<dbReference type="SMART" id="SM00042">
    <property type="entry name" value="CUB"/>
    <property type="match status" value="1"/>
</dbReference>
<evidence type="ECO:0000256" key="1">
    <source>
        <dbReference type="ARBA" id="ARBA00022737"/>
    </source>
</evidence>
<dbReference type="PANTHER" id="PTHR24251">
    <property type="entry name" value="OVOCHYMASE-RELATED"/>
    <property type="match status" value="1"/>
</dbReference>
<feature type="domain" description="CUB" evidence="3">
    <location>
        <begin position="14"/>
        <end position="125"/>
    </location>
</feature>
<evidence type="ECO:0000256" key="2">
    <source>
        <dbReference type="ARBA" id="ARBA00023157"/>
    </source>
</evidence>
<dbReference type="CDD" id="cd00054">
    <property type="entry name" value="EGF_CA"/>
    <property type="match status" value="1"/>
</dbReference>
<dbReference type="InterPro" id="IPR000859">
    <property type="entry name" value="CUB_dom"/>
</dbReference>
<dbReference type="OrthoDB" id="10251809at2759"/>